<organism evidence="3 4">
    <name type="scientific">Mycena venus</name>
    <dbReference type="NCBI Taxonomy" id="2733690"/>
    <lineage>
        <taxon>Eukaryota</taxon>
        <taxon>Fungi</taxon>
        <taxon>Dikarya</taxon>
        <taxon>Basidiomycota</taxon>
        <taxon>Agaricomycotina</taxon>
        <taxon>Agaricomycetes</taxon>
        <taxon>Agaricomycetidae</taxon>
        <taxon>Agaricales</taxon>
        <taxon>Marasmiineae</taxon>
        <taxon>Mycenaceae</taxon>
        <taxon>Mycena</taxon>
    </lineage>
</organism>
<dbReference type="OrthoDB" id="3041413at2759"/>
<feature type="compositionally biased region" description="Acidic residues" evidence="1">
    <location>
        <begin position="424"/>
        <end position="440"/>
    </location>
</feature>
<dbReference type="EMBL" id="JACAZI010000030">
    <property type="protein sequence ID" value="KAF7333078.1"/>
    <property type="molecule type" value="Genomic_DNA"/>
</dbReference>
<feature type="compositionally biased region" description="Low complexity" evidence="1">
    <location>
        <begin position="264"/>
        <end position="279"/>
    </location>
</feature>
<feature type="region of interest" description="Disordered" evidence="1">
    <location>
        <begin position="420"/>
        <end position="492"/>
    </location>
</feature>
<feature type="compositionally biased region" description="Gly residues" evidence="1">
    <location>
        <begin position="962"/>
        <end position="971"/>
    </location>
</feature>
<evidence type="ECO:0000259" key="2">
    <source>
        <dbReference type="Pfam" id="PF20415"/>
    </source>
</evidence>
<evidence type="ECO:0000313" key="4">
    <source>
        <dbReference type="Proteomes" id="UP000620124"/>
    </source>
</evidence>
<evidence type="ECO:0000313" key="3">
    <source>
        <dbReference type="EMBL" id="KAF7333078.1"/>
    </source>
</evidence>
<feature type="region of interest" description="Disordered" evidence="1">
    <location>
        <begin position="946"/>
        <end position="986"/>
    </location>
</feature>
<feature type="region of interest" description="Disordered" evidence="1">
    <location>
        <begin position="862"/>
        <end position="882"/>
    </location>
</feature>
<dbReference type="InterPro" id="IPR046522">
    <property type="entry name" value="DUF6699"/>
</dbReference>
<reference evidence="3" key="1">
    <citation type="submission" date="2020-05" db="EMBL/GenBank/DDBJ databases">
        <title>Mycena genomes resolve the evolution of fungal bioluminescence.</title>
        <authorList>
            <person name="Tsai I.J."/>
        </authorList>
    </citation>
    <scope>NUCLEOTIDE SEQUENCE</scope>
    <source>
        <strain evidence="3">CCC161011</strain>
    </source>
</reference>
<gene>
    <name evidence="3" type="ORF">MVEN_02372600</name>
</gene>
<keyword evidence="4" id="KW-1185">Reference proteome</keyword>
<feature type="region of interest" description="Disordered" evidence="1">
    <location>
        <begin position="218"/>
        <end position="279"/>
    </location>
</feature>
<feature type="compositionally biased region" description="Basic and acidic residues" evidence="1">
    <location>
        <begin position="870"/>
        <end position="882"/>
    </location>
</feature>
<name>A0A8H6X291_9AGAR</name>
<protein>
    <recommendedName>
        <fullName evidence="2">DUF6699 domain-containing protein</fullName>
    </recommendedName>
</protein>
<comment type="caution">
    <text evidence="3">The sequence shown here is derived from an EMBL/GenBank/DDBJ whole genome shotgun (WGS) entry which is preliminary data.</text>
</comment>
<sequence length="986" mass="106947">MPGKHVRFSGLSPVTPPPSFIDIPEPPFGRLQAHNLIAFSNHPVLKCDMSLHPSSISTHHAGLSDTSLTEPAVYPPQPAISLVTPHLPWRIDVPASNGVYVTVRDVLNSIYHNLRTNVTAAEFDALGTQRLMQRVSAAYKQRCERLRGHKGYGEEQAMGIKRVDFLMGYTRLQGISPTAGAHDIWQLSIDSEQESDIDGHDLENAQKNPVQLDLNEQKNSGNEEEAGAWPQDSSKNKDVPPPLGFTPEMSSPETHGHPEDPQELNNLSSSSSLVTSDVGSTTEPVTLTFVVYLPDKVSNDATAVRPQDVKMLEDHFANVGSDGGTTFSIHNSDLATLWVEQHYETALLKSIRTVGVGGPLATMMTPDIPALAIFGSILDDRVLELAKILCDTSKFAVMVRPPSDNPLLTFMSAPADLELGSIEGSDEGATDDSGESEMEASGDSHGESDSNDNGGSVRRLRGGGRSNESLAGPHEDSGRIVPQGILRPDGVHRTDTTLHLQVNDECLYEMEIGSKMRFKFQTQFDEGNYEMTDPLSRPQVISFVDLKVVTRPVEVLVERSYSNLGFVVKGKNSIAGHEYLARGFDQPTAVATNETQKSTQNIRSLAAGVQNMKPTVTGTYAHAHTRGETVKLADNKPVPPCYVEGQAGKKWNSEASSCSSYDVAWHPMSDAKGIPNPAKIQFGMGIELSGKEECVLAKLPGISHFLRNQIVIWVHDPELAARTRGMIVLTTTYLADVRISDAAEILQEETIDLTINRLPGPPLPRNVTPAVPEAADSLSVALLDKTQRKEHVKGAMKKLISKITSKSKSTKPALIDLPLYEYVARGWDATNKVWRNTVWPTLDQDFVSTDRPASTAWHLIDPGAAPTELNHPEPLEEQHVEQEPAVAEEIVPSTVAQDPVPARWKGKERELRLVADDEASIDGNTDGEGHTLLTQVHGAFRATQVPGAVSEPDTGSSASDFVGGGTLGGGIHVTLPMGSTEETDSD</sequence>
<dbReference type="AlphaFoldDB" id="A0A8H6X291"/>
<dbReference type="Proteomes" id="UP000620124">
    <property type="component" value="Unassembled WGS sequence"/>
</dbReference>
<dbReference type="Pfam" id="PF20415">
    <property type="entry name" value="DUF6699"/>
    <property type="match status" value="1"/>
</dbReference>
<proteinExistence type="predicted"/>
<evidence type="ECO:0000256" key="1">
    <source>
        <dbReference type="SAM" id="MobiDB-lite"/>
    </source>
</evidence>
<accession>A0A8H6X291</accession>
<feature type="domain" description="DUF6699" evidence="2">
    <location>
        <begin position="45"/>
        <end position="178"/>
    </location>
</feature>